<dbReference type="OrthoDB" id="2353002at2759"/>
<dbReference type="EMBL" id="CAJVPZ010032575">
    <property type="protein sequence ID" value="CAG8742205.1"/>
    <property type="molecule type" value="Genomic_DNA"/>
</dbReference>
<accession>A0A9N9INM2</accession>
<sequence>MVDQTQGQNHIGSVHLIEEYPRINPQNQAFQPTWCPSHDLCQPSYTHQQTQYSHSHNAYQRSPNHTQKHRLKQRINQRQRSRPRQSPNSNRSNRKSEPISQTQLPTIYTQPIDVPFMVDYLHKTNYHENQTFFLYEIGHSLNVQSSFHPQNTNNFMFNNNDQSLHEHHPLLDLNSIFPPVLGHNQIGMPSNIENQFNPTTTLDYVQINDYVNTVPMNIDTSSDFLLYPPNHDVFPDAPITASSHMILPDYQLTHCLNKAPLTNDVQTFNYDSSHENIGHFCLMQGL</sequence>
<gene>
    <name evidence="2" type="ORF">RFULGI_LOCUS12957</name>
</gene>
<dbReference type="AlphaFoldDB" id="A0A9N9INM2"/>
<dbReference type="Proteomes" id="UP000789396">
    <property type="component" value="Unassembled WGS sequence"/>
</dbReference>
<feature type="non-terminal residue" evidence="2">
    <location>
        <position position="286"/>
    </location>
</feature>
<feature type="region of interest" description="Disordered" evidence="1">
    <location>
        <begin position="46"/>
        <end position="105"/>
    </location>
</feature>
<feature type="compositionally biased region" description="Basic residues" evidence="1">
    <location>
        <begin position="66"/>
        <end position="83"/>
    </location>
</feature>
<keyword evidence="3" id="KW-1185">Reference proteome</keyword>
<evidence type="ECO:0000313" key="2">
    <source>
        <dbReference type="EMBL" id="CAG8742205.1"/>
    </source>
</evidence>
<comment type="caution">
    <text evidence="2">The sequence shown here is derived from an EMBL/GenBank/DDBJ whole genome shotgun (WGS) entry which is preliminary data.</text>
</comment>
<proteinExistence type="predicted"/>
<evidence type="ECO:0000256" key="1">
    <source>
        <dbReference type="SAM" id="MobiDB-lite"/>
    </source>
</evidence>
<organism evidence="2 3">
    <name type="scientific">Racocetra fulgida</name>
    <dbReference type="NCBI Taxonomy" id="60492"/>
    <lineage>
        <taxon>Eukaryota</taxon>
        <taxon>Fungi</taxon>
        <taxon>Fungi incertae sedis</taxon>
        <taxon>Mucoromycota</taxon>
        <taxon>Glomeromycotina</taxon>
        <taxon>Glomeromycetes</taxon>
        <taxon>Diversisporales</taxon>
        <taxon>Gigasporaceae</taxon>
        <taxon>Racocetra</taxon>
    </lineage>
</organism>
<evidence type="ECO:0000313" key="3">
    <source>
        <dbReference type="Proteomes" id="UP000789396"/>
    </source>
</evidence>
<protein>
    <submittedName>
        <fullName evidence="2">14880_t:CDS:1</fullName>
    </submittedName>
</protein>
<feature type="compositionally biased region" description="Polar residues" evidence="1">
    <location>
        <begin position="46"/>
        <end position="65"/>
    </location>
</feature>
<name>A0A9N9INM2_9GLOM</name>
<reference evidence="2" key="1">
    <citation type="submission" date="2021-06" db="EMBL/GenBank/DDBJ databases">
        <authorList>
            <person name="Kallberg Y."/>
            <person name="Tangrot J."/>
            <person name="Rosling A."/>
        </authorList>
    </citation>
    <scope>NUCLEOTIDE SEQUENCE</scope>
    <source>
        <strain evidence="2">IN212</strain>
    </source>
</reference>